<evidence type="ECO:0000313" key="2">
    <source>
        <dbReference type="Proteomes" id="UP001497535"/>
    </source>
</evidence>
<keyword evidence="2" id="KW-1185">Reference proteome</keyword>
<name>A0ACB0Y0I9_MELEN</name>
<sequence length="107" mass="12192">MKAAAFGSNFGQNLVYSASGEEHVYEANVAYQDYSQHIRYELPPHSSSTIIVAANQSQPLRHRPYCPLEFWNISERVAAEIVNANSAMDMAQLYLKVFFKFLTRRGM</sequence>
<dbReference type="EMBL" id="CAVMJV010000004">
    <property type="protein sequence ID" value="CAK5025735.1"/>
    <property type="molecule type" value="Genomic_DNA"/>
</dbReference>
<comment type="caution">
    <text evidence="1">The sequence shown here is derived from an EMBL/GenBank/DDBJ whole genome shotgun (WGS) entry which is preliminary data.</text>
</comment>
<evidence type="ECO:0000313" key="1">
    <source>
        <dbReference type="EMBL" id="CAK5025735.1"/>
    </source>
</evidence>
<proteinExistence type="predicted"/>
<organism evidence="1 2">
    <name type="scientific">Meloidogyne enterolobii</name>
    <name type="common">Root-knot nematode worm</name>
    <name type="synonym">Meloidogyne mayaguensis</name>
    <dbReference type="NCBI Taxonomy" id="390850"/>
    <lineage>
        <taxon>Eukaryota</taxon>
        <taxon>Metazoa</taxon>
        <taxon>Ecdysozoa</taxon>
        <taxon>Nematoda</taxon>
        <taxon>Chromadorea</taxon>
        <taxon>Rhabditida</taxon>
        <taxon>Tylenchina</taxon>
        <taxon>Tylenchomorpha</taxon>
        <taxon>Tylenchoidea</taxon>
        <taxon>Meloidogynidae</taxon>
        <taxon>Meloidogyninae</taxon>
        <taxon>Meloidogyne</taxon>
    </lineage>
</organism>
<protein>
    <submittedName>
        <fullName evidence="1">Uncharacterized protein</fullName>
    </submittedName>
</protein>
<gene>
    <name evidence="1" type="ORF">MENTE1834_LOCUS5872</name>
</gene>
<reference evidence="1" key="1">
    <citation type="submission" date="2023-11" db="EMBL/GenBank/DDBJ databases">
        <authorList>
            <person name="Poullet M."/>
        </authorList>
    </citation>
    <scope>NUCLEOTIDE SEQUENCE</scope>
    <source>
        <strain evidence="1">E1834</strain>
    </source>
</reference>
<accession>A0ACB0Y0I9</accession>
<dbReference type="Proteomes" id="UP001497535">
    <property type="component" value="Unassembled WGS sequence"/>
</dbReference>